<keyword evidence="5" id="KW-0234">DNA repair</keyword>
<dbReference type="InParanoid" id="A0A1Y2ANZ0"/>
<feature type="region of interest" description="Disordered" evidence="7">
    <location>
        <begin position="296"/>
        <end position="363"/>
    </location>
</feature>
<comment type="subcellular location">
    <subcellularLocation>
        <location evidence="1">Nucleus</location>
    </subcellularLocation>
</comment>
<dbReference type="STRING" id="71784.A0A1Y2ANZ0"/>
<feature type="compositionally biased region" description="Pro residues" evidence="7">
    <location>
        <begin position="46"/>
        <end position="55"/>
    </location>
</feature>
<feature type="domain" description="ERCC1-like central" evidence="8">
    <location>
        <begin position="91"/>
        <end position="203"/>
    </location>
</feature>
<keyword evidence="9" id="KW-0378">Hydrolase</keyword>
<gene>
    <name evidence="9" type="ORF">BCR39DRAFT_500274</name>
</gene>
<dbReference type="Proteomes" id="UP000193986">
    <property type="component" value="Unassembled WGS sequence"/>
</dbReference>
<dbReference type="SUPFAM" id="SSF52980">
    <property type="entry name" value="Restriction endonuclease-like"/>
    <property type="match status" value="1"/>
</dbReference>
<keyword evidence="6" id="KW-0539">Nucleus</keyword>
<keyword evidence="9" id="KW-0540">Nuclease</keyword>
<keyword evidence="4" id="KW-0238">DNA-binding</keyword>
<dbReference type="InterPro" id="IPR011335">
    <property type="entry name" value="Restrct_endonuc-II-like"/>
</dbReference>
<protein>
    <submittedName>
        <fullName evidence="9">Restriction endonuclease type II-like protein</fullName>
    </submittedName>
</protein>
<dbReference type="SUPFAM" id="SSF47781">
    <property type="entry name" value="RuvA domain 2-like"/>
    <property type="match status" value="1"/>
</dbReference>
<keyword evidence="9" id="KW-0255">Endonuclease</keyword>
<feature type="compositionally biased region" description="Polar residues" evidence="7">
    <location>
        <begin position="30"/>
        <end position="43"/>
    </location>
</feature>
<name>A0A1Y2ANZ0_9TREE</name>
<evidence type="ECO:0000313" key="10">
    <source>
        <dbReference type="Proteomes" id="UP000193986"/>
    </source>
</evidence>
<evidence type="ECO:0000256" key="1">
    <source>
        <dbReference type="ARBA" id="ARBA00004123"/>
    </source>
</evidence>
<dbReference type="NCBIfam" id="TIGR00597">
    <property type="entry name" value="rad10"/>
    <property type="match status" value="1"/>
</dbReference>
<dbReference type="PANTHER" id="PTHR12749:SF0">
    <property type="entry name" value="DNA EXCISION REPAIR PROTEIN ERCC-1"/>
    <property type="match status" value="1"/>
</dbReference>
<dbReference type="GO" id="GO:0004519">
    <property type="term" value="F:endonuclease activity"/>
    <property type="evidence" value="ECO:0007669"/>
    <property type="project" value="UniProtKB-KW"/>
</dbReference>
<evidence type="ECO:0000313" key="9">
    <source>
        <dbReference type="EMBL" id="ORY24194.1"/>
    </source>
</evidence>
<feature type="region of interest" description="Disordered" evidence="7">
    <location>
        <begin position="1"/>
        <end position="81"/>
    </location>
</feature>
<reference evidence="9 10" key="1">
    <citation type="submission" date="2016-07" db="EMBL/GenBank/DDBJ databases">
        <title>Pervasive Adenine N6-methylation of Active Genes in Fungi.</title>
        <authorList>
            <consortium name="DOE Joint Genome Institute"/>
            <person name="Mondo S.J."/>
            <person name="Dannebaum R.O."/>
            <person name="Kuo R.C."/>
            <person name="Labutti K."/>
            <person name="Haridas S."/>
            <person name="Kuo A."/>
            <person name="Salamov A."/>
            <person name="Ahrendt S.R."/>
            <person name="Lipzen A."/>
            <person name="Sullivan W."/>
            <person name="Andreopoulos W.B."/>
            <person name="Clum A."/>
            <person name="Lindquist E."/>
            <person name="Daum C."/>
            <person name="Ramamoorthy G.K."/>
            <person name="Gryganskyi A."/>
            <person name="Culley D."/>
            <person name="Magnuson J.K."/>
            <person name="James T.Y."/>
            <person name="O'Malley M.A."/>
            <person name="Stajich J.E."/>
            <person name="Spatafora J.W."/>
            <person name="Visel A."/>
            <person name="Grigoriev I.V."/>
        </authorList>
    </citation>
    <scope>NUCLEOTIDE SEQUENCE [LARGE SCALE GENOMIC DNA]</scope>
    <source>
        <strain evidence="9 10">68-887.2</strain>
    </source>
</reference>
<comment type="similarity">
    <text evidence="2">Belongs to the ERCC1/RAD10/SWI10 family.</text>
</comment>
<dbReference type="GO" id="GO:0003684">
    <property type="term" value="F:damaged DNA binding"/>
    <property type="evidence" value="ECO:0007669"/>
    <property type="project" value="InterPro"/>
</dbReference>
<dbReference type="GO" id="GO:0000110">
    <property type="term" value="C:nucleotide-excision repair factor 1 complex"/>
    <property type="evidence" value="ECO:0007669"/>
    <property type="project" value="TreeGrafter"/>
</dbReference>
<evidence type="ECO:0000256" key="6">
    <source>
        <dbReference type="ARBA" id="ARBA00023242"/>
    </source>
</evidence>
<evidence type="ECO:0000256" key="7">
    <source>
        <dbReference type="SAM" id="MobiDB-lite"/>
    </source>
</evidence>
<dbReference type="CDD" id="cd22325">
    <property type="entry name" value="ERCC1_C-like"/>
    <property type="match status" value="1"/>
</dbReference>
<dbReference type="GO" id="GO:0006312">
    <property type="term" value="P:mitotic recombination"/>
    <property type="evidence" value="ECO:0007669"/>
    <property type="project" value="TreeGrafter"/>
</dbReference>
<dbReference type="InterPro" id="IPR004579">
    <property type="entry name" value="ERCC1/RAD10/SWI10"/>
</dbReference>
<dbReference type="GO" id="GO:0070522">
    <property type="term" value="C:ERCC4-ERCC1 complex"/>
    <property type="evidence" value="ECO:0007669"/>
    <property type="project" value="TreeGrafter"/>
</dbReference>
<dbReference type="PANTHER" id="PTHR12749">
    <property type="entry name" value="EXCISION REPAIR CROSS-COMPLEMENTING 1 ERCC1"/>
    <property type="match status" value="1"/>
</dbReference>
<evidence type="ECO:0000259" key="8">
    <source>
        <dbReference type="Pfam" id="PF03834"/>
    </source>
</evidence>
<dbReference type="Pfam" id="PF03834">
    <property type="entry name" value="Rad10"/>
    <property type="match status" value="1"/>
</dbReference>
<accession>A0A1Y2ANZ0</accession>
<dbReference type="Gene3D" id="1.10.150.20">
    <property type="entry name" value="5' to 3' exonuclease, C-terminal subdomain"/>
    <property type="match status" value="1"/>
</dbReference>
<keyword evidence="3" id="KW-0227">DNA damage</keyword>
<dbReference type="EMBL" id="MCFC01000070">
    <property type="protein sequence ID" value="ORY24194.1"/>
    <property type="molecule type" value="Genomic_DNA"/>
</dbReference>
<feature type="compositionally biased region" description="Basic and acidic residues" evidence="7">
    <location>
        <begin position="354"/>
        <end position="363"/>
    </location>
</feature>
<evidence type="ECO:0000256" key="5">
    <source>
        <dbReference type="ARBA" id="ARBA00023204"/>
    </source>
</evidence>
<keyword evidence="10" id="KW-1185">Reference proteome</keyword>
<evidence type="ECO:0000256" key="3">
    <source>
        <dbReference type="ARBA" id="ARBA00022763"/>
    </source>
</evidence>
<feature type="compositionally biased region" description="Low complexity" evidence="7">
    <location>
        <begin position="56"/>
        <end position="67"/>
    </location>
</feature>
<feature type="compositionally biased region" description="Low complexity" evidence="7">
    <location>
        <begin position="1"/>
        <end position="29"/>
    </location>
</feature>
<comment type="caution">
    <text evidence="9">The sequence shown here is derived from an EMBL/GenBank/DDBJ whole genome shotgun (WGS) entry which is preliminary data.</text>
</comment>
<dbReference type="OrthoDB" id="10262814at2759"/>
<dbReference type="InterPro" id="IPR047260">
    <property type="entry name" value="ERCC1-like_central_dom"/>
</dbReference>
<dbReference type="FunCoup" id="A0A1Y2ANZ0">
    <property type="interactions" value="61"/>
</dbReference>
<proteinExistence type="inferred from homology"/>
<dbReference type="InterPro" id="IPR010994">
    <property type="entry name" value="RuvA_2-like"/>
</dbReference>
<dbReference type="FunFam" id="3.40.50.10130:FF:000001">
    <property type="entry name" value="DNA excision repair protein ERCC-1"/>
    <property type="match status" value="1"/>
</dbReference>
<dbReference type="AlphaFoldDB" id="A0A1Y2ANZ0"/>
<dbReference type="Gene3D" id="3.40.50.10130">
    <property type="match status" value="1"/>
</dbReference>
<evidence type="ECO:0000256" key="2">
    <source>
        <dbReference type="ARBA" id="ARBA00008283"/>
    </source>
</evidence>
<dbReference type="GO" id="GO:0006302">
    <property type="term" value="P:double-strand break repair"/>
    <property type="evidence" value="ECO:0007669"/>
    <property type="project" value="UniProtKB-ARBA"/>
</dbReference>
<dbReference type="GO" id="GO:0070914">
    <property type="term" value="P:UV-damage excision repair"/>
    <property type="evidence" value="ECO:0007669"/>
    <property type="project" value="TreeGrafter"/>
</dbReference>
<sequence length="363" mass="39307">MDTSISTPTTGEPSSSSSMPPPAFQSASSVLKTPGNSLRNASGGQPPLPPPPFTPPTLSTSNTSNTSEPAGPVTPVRAKPINRPAASKNAIVYNAVQRRNPVLQSIKNVGIEIGDIVADYQVGTHNGVLFLSLKYHRLHPEYIHQRIEKMKNHYKVRILLVLCDITEHQQSLREITKIAIVNELTTFVAWTNDEVAQYLSTFKAYEHKGDETLKERIHQAYPDQLQHVLTSGKKVNKTDAENLASQFGSFANISRQHFKVLANVKGLGPTKVNSLYEAFNKPFIVGGLKRGEDGAAAAAGPNGAGGVTARGTISRASGDEDGGAAPRESVINDGDQIGTTIWRDPLDDDDDDERAEKRPRIDT</sequence>
<dbReference type="GO" id="GO:0003697">
    <property type="term" value="F:single-stranded DNA binding"/>
    <property type="evidence" value="ECO:0007669"/>
    <property type="project" value="TreeGrafter"/>
</dbReference>
<evidence type="ECO:0000256" key="4">
    <source>
        <dbReference type="ARBA" id="ARBA00023125"/>
    </source>
</evidence>
<organism evidence="9 10">
    <name type="scientific">Naematelia encephala</name>
    <dbReference type="NCBI Taxonomy" id="71784"/>
    <lineage>
        <taxon>Eukaryota</taxon>
        <taxon>Fungi</taxon>
        <taxon>Dikarya</taxon>
        <taxon>Basidiomycota</taxon>
        <taxon>Agaricomycotina</taxon>
        <taxon>Tremellomycetes</taxon>
        <taxon>Tremellales</taxon>
        <taxon>Naemateliaceae</taxon>
        <taxon>Naematelia</taxon>
    </lineage>
</organism>